<evidence type="ECO:0000313" key="3">
    <source>
        <dbReference type="EMBL" id="KAF5179404.1"/>
    </source>
</evidence>
<dbReference type="Proteomes" id="UP000554482">
    <property type="component" value="Unassembled WGS sequence"/>
</dbReference>
<dbReference type="GO" id="GO:0004553">
    <property type="term" value="F:hydrolase activity, hydrolyzing O-glycosyl compounds"/>
    <property type="evidence" value="ECO:0007669"/>
    <property type="project" value="InterPro"/>
</dbReference>
<dbReference type="Gene3D" id="2.60.40.10">
    <property type="entry name" value="Immunoglobulins"/>
    <property type="match status" value="1"/>
</dbReference>
<evidence type="ECO:0000256" key="1">
    <source>
        <dbReference type="ARBA" id="ARBA00008061"/>
    </source>
</evidence>
<name>A0A7J6V2Y3_THATH</name>
<dbReference type="InterPro" id="IPR013783">
    <property type="entry name" value="Ig-like_fold"/>
</dbReference>
<dbReference type="OrthoDB" id="204980at2759"/>
<dbReference type="SUPFAM" id="SSF81296">
    <property type="entry name" value="E set domains"/>
    <property type="match status" value="1"/>
</dbReference>
<evidence type="ECO:0000259" key="2">
    <source>
        <dbReference type="Pfam" id="PF02922"/>
    </source>
</evidence>
<gene>
    <name evidence="3" type="ORF">FRX31_031009</name>
</gene>
<dbReference type="EMBL" id="JABWDY010038805">
    <property type="protein sequence ID" value="KAF5179404.1"/>
    <property type="molecule type" value="Genomic_DNA"/>
</dbReference>
<reference evidence="3 4" key="1">
    <citation type="submission" date="2020-06" db="EMBL/GenBank/DDBJ databases">
        <title>Transcriptomic and genomic resources for Thalictrum thalictroides and T. hernandezii: Facilitating candidate gene discovery in an emerging model plant lineage.</title>
        <authorList>
            <person name="Arias T."/>
            <person name="Riano-Pachon D.M."/>
            <person name="Di Stilio V.S."/>
        </authorList>
    </citation>
    <scope>NUCLEOTIDE SEQUENCE [LARGE SCALE GENOMIC DNA]</scope>
    <source>
        <strain evidence="4">cv. WT478/WT964</strain>
        <tissue evidence="3">Leaves</tissue>
    </source>
</reference>
<accession>A0A7J6V2Y3</accession>
<keyword evidence="4" id="KW-1185">Reference proteome</keyword>
<evidence type="ECO:0000313" key="4">
    <source>
        <dbReference type="Proteomes" id="UP000554482"/>
    </source>
</evidence>
<organism evidence="3 4">
    <name type="scientific">Thalictrum thalictroides</name>
    <name type="common">Rue-anemone</name>
    <name type="synonym">Anemone thalictroides</name>
    <dbReference type="NCBI Taxonomy" id="46969"/>
    <lineage>
        <taxon>Eukaryota</taxon>
        <taxon>Viridiplantae</taxon>
        <taxon>Streptophyta</taxon>
        <taxon>Embryophyta</taxon>
        <taxon>Tracheophyta</taxon>
        <taxon>Spermatophyta</taxon>
        <taxon>Magnoliopsida</taxon>
        <taxon>Ranunculales</taxon>
        <taxon>Ranunculaceae</taxon>
        <taxon>Thalictroideae</taxon>
        <taxon>Thalictrum</taxon>
    </lineage>
</organism>
<protein>
    <submittedName>
        <fullName evidence="3">Isoamylase</fullName>
    </submittedName>
</protein>
<dbReference type="PANTHER" id="PTHR43002">
    <property type="entry name" value="GLYCOGEN DEBRANCHING ENZYME"/>
    <property type="match status" value="1"/>
</dbReference>
<dbReference type="CDD" id="cd02856">
    <property type="entry name" value="E_set_GDE_Isoamylase_N"/>
    <property type="match status" value="1"/>
</dbReference>
<feature type="non-terminal residue" evidence="3">
    <location>
        <position position="1"/>
    </location>
</feature>
<dbReference type="Pfam" id="PF02922">
    <property type="entry name" value="CBM_48"/>
    <property type="match status" value="1"/>
</dbReference>
<proteinExistence type="inferred from homology"/>
<comment type="similarity">
    <text evidence="1">Belongs to the glycosyl hydrolase 13 family.</text>
</comment>
<feature type="domain" description="Glycoside hydrolase family 13 N-terminal" evidence="2">
    <location>
        <begin position="23"/>
        <end position="83"/>
    </location>
</feature>
<dbReference type="AlphaFoldDB" id="A0A7J6V2Y3"/>
<comment type="caution">
    <text evidence="3">The sequence shown here is derived from an EMBL/GenBank/DDBJ whole genome shotgun (WGS) entry which is preliminary data.</text>
</comment>
<dbReference type="InterPro" id="IPR044505">
    <property type="entry name" value="GlgX_Isoamylase_N_E_set"/>
</dbReference>
<dbReference type="InterPro" id="IPR014756">
    <property type="entry name" value="Ig_E-set"/>
</dbReference>
<dbReference type="InterPro" id="IPR004193">
    <property type="entry name" value="Glyco_hydro_13_N"/>
</dbReference>
<dbReference type="GO" id="GO:0005975">
    <property type="term" value="P:carbohydrate metabolic process"/>
    <property type="evidence" value="ECO:0007669"/>
    <property type="project" value="InterPro"/>
</dbReference>
<sequence length="127" mass="14468">TFFSVVTISVYDFEILIYISPKQNRVTKKISLDPFLNKTGDVWHAFLKGDFENMLYGYMFDGKFSPEEGHCYDSSRILLDPYAKAVVSRGEFGALGPEENCWPQMAGMVPSSRDEVSSYNFNHCTLL</sequence>